<gene>
    <name evidence="2" type="ORF">E5A74_09670</name>
</gene>
<dbReference type="GO" id="GO:0005886">
    <property type="term" value="C:plasma membrane"/>
    <property type="evidence" value="ECO:0007669"/>
    <property type="project" value="TreeGrafter"/>
</dbReference>
<dbReference type="EMBL" id="SRXU01000003">
    <property type="protein sequence ID" value="TGX43414.1"/>
    <property type="molecule type" value="Genomic_DNA"/>
</dbReference>
<feature type="transmembrane region" description="Helical" evidence="1">
    <location>
        <begin position="51"/>
        <end position="74"/>
    </location>
</feature>
<sequence length="195" mass="20777">MDISSEAAAQVLREAVRQTVSRYSVWFRIQSALMIVSGVLALAFPVTSSTALVTFLGWLLIVTGLIQALGLIGAGSVPQFWLQLVSVSLFLIVGAMFVRNAGTSLLAISLLVVVLLMIEGVSKISLGLTIRPYPNWAWVALGGLANVLLSFYLAFRLPIVSAWLLGALLGFGLIIEGAALGYLSWRGRKVEAASA</sequence>
<feature type="transmembrane region" description="Helical" evidence="1">
    <location>
        <begin position="80"/>
        <end position="98"/>
    </location>
</feature>
<dbReference type="OrthoDB" id="9815400at2"/>
<keyword evidence="1" id="KW-0472">Membrane</keyword>
<feature type="transmembrane region" description="Helical" evidence="1">
    <location>
        <begin position="162"/>
        <end position="185"/>
    </location>
</feature>
<feature type="transmembrane region" description="Helical" evidence="1">
    <location>
        <begin position="136"/>
        <end position="155"/>
    </location>
</feature>
<feature type="transmembrane region" description="Helical" evidence="1">
    <location>
        <begin position="25"/>
        <end position="44"/>
    </location>
</feature>
<dbReference type="Pfam" id="PF03729">
    <property type="entry name" value="DUF308"/>
    <property type="match status" value="1"/>
</dbReference>
<evidence type="ECO:0000256" key="1">
    <source>
        <dbReference type="SAM" id="Phobius"/>
    </source>
</evidence>
<protein>
    <submittedName>
        <fullName evidence="2">HdeD family acid-resistance protein</fullName>
    </submittedName>
</protein>
<dbReference type="InterPro" id="IPR005325">
    <property type="entry name" value="DUF308_memb"/>
</dbReference>
<reference evidence="2 3" key="1">
    <citation type="submission" date="2019-04" db="EMBL/GenBank/DDBJ databases">
        <title>Sphingomonas psychrotolerans sp. nov., isolated from soil in the Tianshan Mountains, Xinjiang, China.</title>
        <authorList>
            <person name="Luo Y."/>
            <person name="Sheng H."/>
        </authorList>
    </citation>
    <scope>NUCLEOTIDE SEQUENCE [LARGE SCALE GENOMIC DNA]</scope>
    <source>
        <strain evidence="2 3">KIS18-15</strain>
    </source>
</reference>
<dbReference type="PANTHER" id="PTHR34989:SF1">
    <property type="entry name" value="PROTEIN HDED"/>
    <property type="match status" value="1"/>
</dbReference>
<name>A0A4S1WJM6_9SPHN</name>
<dbReference type="PANTHER" id="PTHR34989">
    <property type="entry name" value="PROTEIN HDED"/>
    <property type="match status" value="1"/>
</dbReference>
<keyword evidence="3" id="KW-1185">Reference proteome</keyword>
<feature type="transmembrane region" description="Helical" evidence="1">
    <location>
        <begin position="105"/>
        <end position="130"/>
    </location>
</feature>
<dbReference type="RefSeq" id="WP_135984228.1">
    <property type="nucleotide sequence ID" value="NZ_JAASQM010000002.1"/>
</dbReference>
<evidence type="ECO:0000313" key="2">
    <source>
        <dbReference type="EMBL" id="TGX43414.1"/>
    </source>
</evidence>
<dbReference type="Proteomes" id="UP000309848">
    <property type="component" value="Unassembled WGS sequence"/>
</dbReference>
<keyword evidence="1" id="KW-1133">Transmembrane helix</keyword>
<dbReference type="InterPro" id="IPR052712">
    <property type="entry name" value="Acid_resist_chaperone_HdeD"/>
</dbReference>
<proteinExistence type="predicted"/>
<comment type="caution">
    <text evidence="2">The sequence shown here is derived from an EMBL/GenBank/DDBJ whole genome shotgun (WGS) entry which is preliminary data.</text>
</comment>
<evidence type="ECO:0000313" key="3">
    <source>
        <dbReference type="Proteomes" id="UP000309848"/>
    </source>
</evidence>
<organism evidence="2 3">
    <name type="scientific">Sphingomonas naasensis</name>
    <dbReference type="NCBI Taxonomy" id="1344951"/>
    <lineage>
        <taxon>Bacteria</taxon>
        <taxon>Pseudomonadati</taxon>
        <taxon>Pseudomonadota</taxon>
        <taxon>Alphaproteobacteria</taxon>
        <taxon>Sphingomonadales</taxon>
        <taxon>Sphingomonadaceae</taxon>
        <taxon>Sphingomonas</taxon>
    </lineage>
</organism>
<keyword evidence="1" id="KW-0812">Transmembrane</keyword>
<accession>A0A4S1WJM6</accession>
<dbReference type="AlphaFoldDB" id="A0A4S1WJM6"/>